<dbReference type="GO" id="GO:0009636">
    <property type="term" value="P:response to toxic substance"/>
    <property type="evidence" value="ECO:0007669"/>
    <property type="project" value="UniProtKB-KW"/>
</dbReference>
<evidence type="ECO:0000256" key="2">
    <source>
        <dbReference type="ARBA" id="ARBA00009881"/>
    </source>
</evidence>
<dbReference type="PANTHER" id="PTHR42747">
    <property type="entry name" value="NITRONATE MONOOXYGENASE-RELATED"/>
    <property type="match status" value="1"/>
</dbReference>
<comment type="cofactor">
    <cofactor evidence="1">
        <name>FMN</name>
        <dbReference type="ChEBI" id="CHEBI:58210"/>
    </cofactor>
</comment>
<comment type="catalytic activity">
    <reaction evidence="10">
        <text>3 propionate 3-nitronate + 3 O2 + H2O = 3 3-oxopropanoate + 2 nitrate + nitrite + H2O2 + 3 H(+)</text>
        <dbReference type="Rhea" id="RHEA:57332"/>
        <dbReference type="ChEBI" id="CHEBI:15377"/>
        <dbReference type="ChEBI" id="CHEBI:15378"/>
        <dbReference type="ChEBI" id="CHEBI:15379"/>
        <dbReference type="ChEBI" id="CHEBI:16240"/>
        <dbReference type="ChEBI" id="CHEBI:16301"/>
        <dbReference type="ChEBI" id="CHEBI:17632"/>
        <dbReference type="ChEBI" id="CHEBI:33190"/>
        <dbReference type="ChEBI" id="CHEBI:136067"/>
    </reaction>
</comment>
<evidence type="ECO:0000256" key="9">
    <source>
        <dbReference type="ARBA" id="ARBA00031155"/>
    </source>
</evidence>
<comment type="caution">
    <text evidence="11">The sequence shown here is derived from an EMBL/GenBank/DDBJ whole genome shotgun (WGS) entry which is preliminary data.</text>
</comment>
<gene>
    <name evidence="11" type="ORF">COB11_01960</name>
</gene>
<evidence type="ECO:0000256" key="8">
    <source>
        <dbReference type="ARBA" id="ARBA00023033"/>
    </source>
</evidence>
<evidence type="ECO:0000313" key="11">
    <source>
        <dbReference type="EMBL" id="PCI95525.1"/>
    </source>
</evidence>
<dbReference type="Pfam" id="PF03060">
    <property type="entry name" value="NMO"/>
    <property type="match status" value="1"/>
</dbReference>
<evidence type="ECO:0000256" key="3">
    <source>
        <dbReference type="ARBA" id="ARBA00022575"/>
    </source>
</evidence>
<evidence type="ECO:0000256" key="7">
    <source>
        <dbReference type="ARBA" id="ARBA00023002"/>
    </source>
</evidence>
<evidence type="ECO:0000256" key="1">
    <source>
        <dbReference type="ARBA" id="ARBA00001917"/>
    </source>
</evidence>
<evidence type="ECO:0000313" key="12">
    <source>
        <dbReference type="Proteomes" id="UP000217838"/>
    </source>
</evidence>
<dbReference type="GO" id="GO:0000166">
    <property type="term" value="F:nucleotide binding"/>
    <property type="evidence" value="ECO:0007669"/>
    <property type="project" value="UniProtKB-KW"/>
</dbReference>
<dbReference type="Gene3D" id="3.20.20.70">
    <property type="entry name" value="Aldolase class I"/>
    <property type="match status" value="1"/>
</dbReference>
<evidence type="ECO:0000256" key="6">
    <source>
        <dbReference type="ARBA" id="ARBA00022741"/>
    </source>
</evidence>
<accession>A0A2A4YMH9</accession>
<keyword evidence="6" id="KW-0547">Nucleotide-binding</keyword>
<evidence type="ECO:0000256" key="10">
    <source>
        <dbReference type="ARBA" id="ARBA00049401"/>
    </source>
</evidence>
<dbReference type="InterPro" id="IPR004136">
    <property type="entry name" value="NMO"/>
</dbReference>
<dbReference type="CDD" id="cd04730">
    <property type="entry name" value="NPD_like"/>
    <property type="match status" value="1"/>
</dbReference>
<proteinExistence type="inferred from homology"/>
<keyword evidence="3" id="KW-0216">Detoxification</keyword>
<protein>
    <recommendedName>
        <fullName evidence="9">Propionate 3-nitronate monooxygenase</fullName>
    </recommendedName>
</protein>
<dbReference type="PANTHER" id="PTHR42747:SF3">
    <property type="entry name" value="NITRONATE MONOOXYGENASE-RELATED"/>
    <property type="match status" value="1"/>
</dbReference>
<keyword evidence="8 11" id="KW-0503">Monooxygenase</keyword>
<comment type="similarity">
    <text evidence="2">Belongs to the nitronate monooxygenase family. NMO class I subfamily.</text>
</comment>
<sequence>MPYKDTLLTKKLSLEFPIIQAPMAGGPTTPELISCVSNFGGLGSLGAGYMKPAVLDVAIKLIKEKTEKAFAVNLFIPTHAEAYPSNLEAMLKVLKPYADDLGVTLPLPTKPFVPNFDEQMHIILDHKIKVFSFTFGILEPSWVKTLKNENVTIIGTATSHLEALELEKSGVDFIVCQGKEAGGHRGTFIGDAKESLVPVFSLTEACSKHVNIPIISSGGIMHGEDIIKSLKHGAAAAQMGTAFLTTDESGCSDEYKDMLLRQKHDETTLTKAFSGKYARAIKNTFIEEMQPHEEEFLEYPIQHVLTKPLRDKAENLGRIDIMSLWAGQRAFLCKKLPCKKLLEKLAHECEQHKHLLD</sequence>
<dbReference type="EMBL" id="NVUU01000016">
    <property type="protein sequence ID" value="PCI95525.1"/>
    <property type="molecule type" value="Genomic_DNA"/>
</dbReference>
<organism evidence="11 12">
    <name type="scientific">Aerophobetes bacterium</name>
    <dbReference type="NCBI Taxonomy" id="2030807"/>
    <lineage>
        <taxon>Bacteria</taxon>
        <taxon>Candidatus Aerophobota</taxon>
    </lineage>
</organism>
<dbReference type="AlphaFoldDB" id="A0A2A4YMH9"/>
<dbReference type="GO" id="GO:0018580">
    <property type="term" value="F:nitronate monooxygenase activity"/>
    <property type="evidence" value="ECO:0007669"/>
    <property type="project" value="InterPro"/>
</dbReference>
<keyword evidence="7" id="KW-0560">Oxidoreductase</keyword>
<evidence type="ECO:0000256" key="4">
    <source>
        <dbReference type="ARBA" id="ARBA00022630"/>
    </source>
</evidence>
<keyword evidence="4" id="KW-0285">Flavoprotein</keyword>
<reference evidence="12" key="1">
    <citation type="submission" date="2017-08" db="EMBL/GenBank/DDBJ databases">
        <title>A dynamic microbial community with high functional redundancy inhabits the cold, oxic subseafloor aquifer.</title>
        <authorList>
            <person name="Tully B.J."/>
            <person name="Wheat C.G."/>
            <person name="Glazer B.T."/>
            <person name="Huber J.A."/>
        </authorList>
    </citation>
    <scope>NUCLEOTIDE SEQUENCE [LARGE SCALE GENOMIC DNA]</scope>
</reference>
<dbReference type="InterPro" id="IPR013785">
    <property type="entry name" value="Aldolase_TIM"/>
</dbReference>
<evidence type="ECO:0000256" key="5">
    <source>
        <dbReference type="ARBA" id="ARBA00022643"/>
    </source>
</evidence>
<dbReference type="Proteomes" id="UP000217838">
    <property type="component" value="Unassembled WGS sequence"/>
</dbReference>
<keyword evidence="5" id="KW-0288">FMN</keyword>
<dbReference type="SUPFAM" id="SSF51412">
    <property type="entry name" value="Inosine monophosphate dehydrogenase (IMPDH)"/>
    <property type="match status" value="1"/>
</dbReference>
<dbReference type="FunFam" id="3.20.20.70:FF:000154">
    <property type="entry name" value="Probable nitronate monooxygenase"/>
    <property type="match status" value="1"/>
</dbReference>
<name>A0A2A4YMH9_UNCAE</name>